<protein>
    <submittedName>
        <fullName evidence="6">Amino acid permease</fullName>
    </submittedName>
</protein>
<feature type="transmembrane region" description="Helical" evidence="5">
    <location>
        <begin position="391"/>
        <end position="412"/>
    </location>
</feature>
<dbReference type="Proteomes" id="UP000477311">
    <property type="component" value="Unassembled WGS sequence"/>
</dbReference>
<evidence type="ECO:0000256" key="4">
    <source>
        <dbReference type="ARBA" id="ARBA00023136"/>
    </source>
</evidence>
<feature type="transmembrane region" description="Helical" evidence="5">
    <location>
        <begin position="285"/>
        <end position="310"/>
    </location>
</feature>
<feature type="transmembrane region" description="Helical" evidence="5">
    <location>
        <begin position="164"/>
        <end position="183"/>
    </location>
</feature>
<feature type="transmembrane region" description="Helical" evidence="5">
    <location>
        <begin position="418"/>
        <end position="436"/>
    </location>
</feature>
<reference evidence="6 7" key="1">
    <citation type="submission" date="2020-02" db="EMBL/GenBank/DDBJ databases">
        <title>Draft genome sequence of Limisphaera ngatamarikiensis NGM72.4T, a thermophilic Verrucomicrobia grouped in subdivision 3.</title>
        <authorList>
            <person name="Carere C.R."/>
            <person name="Steen J."/>
            <person name="Hugenholtz P."/>
            <person name="Stott M.B."/>
        </authorList>
    </citation>
    <scope>NUCLEOTIDE SEQUENCE [LARGE SCALE GENOMIC DNA]</scope>
    <source>
        <strain evidence="6 7">NGM72.4</strain>
    </source>
</reference>
<keyword evidence="2 5" id="KW-0812">Transmembrane</keyword>
<dbReference type="PIRSF" id="PIRSF006060">
    <property type="entry name" value="AA_transporter"/>
    <property type="match status" value="1"/>
</dbReference>
<dbReference type="EMBL" id="JAAKYA010000012">
    <property type="protein sequence ID" value="NGO38161.1"/>
    <property type="molecule type" value="Genomic_DNA"/>
</dbReference>
<dbReference type="InterPro" id="IPR050598">
    <property type="entry name" value="AminoAcid_Transporter"/>
</dbReference>
<evidence type="ECO:0000256" key="2">
    <source>
        <dbReference type="ARBA" id="ARBA00022692"/>
    </source>
</evidence>
<feature type="transmembrane region" description="Helical" evidence="5">
    <location>
        <begin position="138"/>
        <end position="157"/>
    </location>
</feature>
<gene>
    <name evidence="6" type="ORF">G4L39_01960</name>
</gene>
<accession>A0A6M1RS59</accession>
<dbReference type="InterPro" id="IPR002293">
    <property type="entry name" value="AA/rel_permease1"/>
</dbReference>
<dbReference type="PANTHER" id="PTHR11785">
    <property type="entry name" value="AMINO ACID TRANSPORTER"/>
    <property type="match status" value="1"/>
</dbReference>
<feature type="transmembrane region" description="Helical" evidence="5">
    <location>
        <begin position="331"/>
        <end position="351"/>
    </location>
</feature>
<feature type="transmembrane region" description="Helical" evidence="5">
    <location>
        <begin position="357"/>
        <end position="379"/>
    </location>
</feature>
<comment type="caution">
    <text evidence="6">The sequence shown here is derived from an EMBL/GenBank/DDBJ whole genome shotgun (WGS) entry which is preliminary data.</text>
</comment>
<dbReference type="Pfam" id="PF13520">
    <property type="entry name" value="AA_permease_2"/>
    <property type="match status" value="1"/>
</dbReference>
<feature type="transmembrane region" description="Helical" evidence="5">
    <location>
        <begin position="235"/>
        <end position="258"/>
    </location>
</feature>
<feature type="transmembrane region" description="Helical" evidence="5">
    <location>
        <begin position="203"/>
        <end position="223"/>
    </location>
</feature>
<proteinExistence type="predicted"/>
<organism evidence="6 7">
    <name type="scientific">Limisphaera ngatamarikiensis</name>
    <dbReference type="NCBI Taxonomy" id="1324935"/>
    <lineage>
        <taxon>Bacteria</taxon>
        <taxon>Pseudomonadati</taxon>
        <taxon>Verrucomicrobiota</taxon>
        <taxon>Verrucomicrobiia</taxon>
        <taxon>Limisphaerales</taxon>
        <taxon>Limisphaeraceae</taxon>
        <taxon>Limisphaera</taxon>
    </lineage>
</organism>
<dbReference type="GO" id="GO:0016020">
    <property type="term" value="C:membrane"/>
    <property type="evidence" value="ECO:0007669"/>
    <property type="project" value="UniProtKB-SubCell"/>
</dbReference>
<name>A0A6M1RS59_9BACT</name>
<evidence type="ECO:0000256" key="5">
    <source>
        <dbReference type="SAM" id="Phobius"/>
    </source>
</evidence>
<evidence type="ECO:0000313" key="6">
    <source>
        <dbReference type="EMBL" id="NGO38161.1"/>
    </source>
</evidence>
<evidence type="ECO:0000313" key="7">
    <source>
        <dbReference type="Proteomes" id="UP000477311"/>
    </source>
</evidence>
<comment type="subcellular location">
    <subcellularLocation>
        <location evidence="1">Membrane</location>
        <topology evidence="1">Multi-pass membrane protein</topology>
    </subcellularLocation>
</comment>
<feature type="transmembrane region" description="Helical" evidence="5">
    <location>
        <begin position="12"/>
        <end position="33"/>
    </location>
</feature>
<sequence>MTTPDQPRRVLSLLDSTCLILGIIIGTGIYQMAPTIAGGAGGPAGLFGLWVLGGLLSLCGALCYAELATAYPREGGDYVYLGRAYGSWAGFLFGWAQLVVVRPGDIAVMAFAFALYAGPIFDPWWVALGGTPGSAHKIYAAAAVVALTVINVIGVQAGKWTQNVLTLTKAAGLLAIGCAAWVGGPAGPEADPGPMPDGLPWTLALIFVLFTFGGWNEMAYVAAEVKDPQRNIVRAMVLGMAAVTGLYLLVNAAFVHALGYEGLVRSEAVAVDVVRRVWPEQAVTLVSALICISALGAVNGLVLTGARITYAMGRDYPWFQWLGRWDARRNAPAAALWVQGGLALGLILVLGDFVRTVVYTSAAVYTFYMATTLAVWVLRRKEPEMERPYRTWGYPVTPWLFAGVCGWLIYSAVAYRPWLAAGSAVLILLGLPLWWWQQKKMRSRSQPAGASG</sequence>
<dbReference type="RefSeq" id="WP_165105497.1">
    <property type="nucleotide sequence ID" value="NZ_JAAKYA010000012.1"/>
</dbReference>
<keyword evidence="7" id="KW-1185">Reference proteome</keyword>
<keyword evidence="3 5" id="KW-1133">Transmembrane helix</keyword>
<dbReference type="Gene3D" id="1.20.1740.10">
    <property type="entry name" value="Amino acid/polyamine transporter I"/>
    <property type="match status" value="1"/>
</dbReference>
<evidence type="ECO:0000256" key="1">
    <source>
        <dbReference type="ARBA" id="ARBA00004141"/>
    </source>
</evidence>
<feature type="transmembrane region" description="Helical" evidence="5">
    <location>
        <begin position="88"/>
        <end position="118"/>
    </location>
</feature>
<evidence type="ECO:0000256" key="3">
    <source>
        <dbReference type="ARBA" id="ARBA00022989"/>
    </source>
</evidence>
<dbReference type="PANTHER" id="PTHR11785:SF512">
    <property type="entry name" value="SOBREMESA, ISOFORM B"/>
    <property type="match status" value="1"/>
</dbReference>
<keyword evidence="4 5" id="KW-0472">Membrane</keyword>
<dbReference type="GO" id="GO:0015179">
    <property type="term" value="F:L-amino acid transmembrane transporter activity"/>
    <property type="evidence" value="ECO:0007669"/>
    <property type="project" value="TreeGrafter"/>
</dbReference>
<feature type="transmembrane region" description="Helical" evidence="5">
    <location>
        <begin position="45"/>
        <end position="67"/>
    </location>
</feature>
<dbReference type="AlphaFoldDB" id="A0A6M1RS59"/>